<evidence type="ECO:0000313" key="1">
    <source>
        <dbReference type="Proteomes" id="UP000694930"/>
    </source>
</evidence>
<reference evidence="1" key="1">
    <citation type="journal article" date="2014" name="Nat. Genet.">
        <title>The genome of the stress-tolerant wild tomato species Solanum pennellii.</title>
        <authorList>
            <person name="Bolger A."/>
            <person name="Scossa F."/>
            <person name="Bolger M.E."/>
            <person name="Lanz C."/>
            <person name="Maumus F."/>
            <person name="Tohge T."/>
            <person name="Quesneville H."/>
            <person name="Alseekh S."/>
            <person name="Sorensen I."/>
            <person name="Lichtenstein G."/>
            <person name="Fich E.A."/>
            <person name="Conte M."/>
            <person name="Keller H."/>
            <person name="Schneeberger K."/>
            <person name="Schwacke R."/>
            <person name="Ofner I."/>
            <person name="Vrebalov J."/>
            <person name="Xu Y."/>
            <person name="Osorio S."/>
            <person name="Aflitos S.A."/>
            <person name="Schijlen E."/>
            <person name="Jimenez-Gomez J.M."/>
            <person name="Ryngajllo M."/>
            <person name="Kimura S."/>
            <person name="Kumar R."/>
            <person name="Koenig D."/>
            <person name="Headland L.R."/>
            <person name="Maloof J.N."/>
            <person name="Sinha N."/>
            <person name="van Ham R.C."/>
            <person name="Lankhorst R.K."/>
            <person name="Mao L."/>
            <person name="Vogel A."/>
            <person name="Arsova B."/>
            <person name="Panstruga R."/>
            <person name="Fei Z."/>
            <person name="Rose J.K."/>
            <person name="Zamir D."/>
            <person name="Carrari F."/>
            <person name="Giovannoni J.J."/>
            <person name="Weigel D."/>
            <person name="Usadel B."/>
            <person name="Fernie A.R."/>
        </authorList>
    </citation>
    <scope>NUCLEOTIDE SEQUENCE [LARGE SCALE GENOMIC DNA]</scope>
    <source>
        <strain evidence="1">cv. LA0716</strain>
    </source>
</reference>
<name>A0ABM1GKU6_SOLPN</name>
<protein>
    <submittedName>
        <fullName evidence="2">Uncharacterized protein LOC107016598</fullName>
    </submittedName>
</protein>
<proteinExistence type="predicted"/>
<evidence type="ECO:0000313" key="2">
    <source>
        <dbReference type="RefSeq" id="XP_015072504.2"/>
    </source>
</evidence>
<dbReference type="GeneID" id="107016598"/>
<sequence>MVEDGRYEMYPWGQIAFNKLITSLRQDFNQSKQMYRLFGMPYALNVWIYECASTLSPDLAVKDANGIPRIGNWTVVAEKPKYEKLMTSIFSENTCSNIAPTQDEVEALDLPDS</sequence>
<accession>A0ABM1GKU6</accession>
<dbReference type="PANTHER" id="PTHR48302">
    <property type="entry name" value="ULP1 PROTEASE FAMILY, C-TERMINAL CATALYTIC DOMAIN CONTAINING PROTEIN"/>
    <property type="match status" value="1"/>
</dbReference>
<keyword evidence="1" id="KW-1185">Reference proteome</keyword>
<organism evidence="1 2">
    <name type="scientific">Solanum pennellii</name>
    <name type="common">Tomato</name>
    <name type="synonym">Lycopersicon pennellii</name>
    <dbReference type="NCBI Taxonomy" id="28526"/>
    <lineage>
        <taxon>Eukaryota</taxon>
        <taxon>Viridiplantae</taxon>
        <taxon>Streptophyta</taxon>
        <taxon>Embryophyta</taxon>
        <taxon>Tracheophyta</taxon>
        <taxon>Spermatophyta</taxon>
        <taxon>Magnoliopsida</taxon>
        <taxon>eudicotyledons</taxon>
        <taxon>Gunneridae</taxon>
        <taxon>Pentapetalae</taxon>
        <taxon>asterids</taxon>
        <taxon>lamiids</taxon>
        <taxon>Solanales</taxon>
        <taxon>Solanaceae</taxon>
        <taxon>Solanoideae</taxon>
        <taxon>Solaneae</taxon>
        <taxon>Solanum</taxon>
        <taxon>Solanum subgen. Lycopersicon</taxon>
    </lineage>
</organism>
<dbReference type="RefSeq" id="XP_015072504.2">
    <property type="nucleotide sequence ID" value="XM_015217018.2"/>
</dbReference>
<gene>
    <name evidence="2" type="primary">LOC107016598</name>
</gene>
<reference evidence="2" key="2">
    <citation type="submission" date="2025-08" db="UniProtKB">
        <authorList>
            <consortium name="RefSeq"/>
        </authorList>
    </citation>
    <scope>IDENTIFICATION</scope>
</reference>
<dbReference type="Proteomes" id="UP000694930">
    <property type="component" value="Chromosome 4"/>
</dbReference>
<dbReference type="PANTHER" id="PTHR48302:SF2">
    <property type="entry name" value="DUF1985 DOMAIN-CONTAINING PROTEIN"/>
    <property type="match status" value="1"/>
</dbReference>